<protein>
    <submittedName>
        <fullName evidence="2">Uncharacterized protein</fullName>
    </submittedName>
</protein>
<reference evidence="2 3" key="1">
    <citation type="submission" date="2016-10" db="EMBL/GenBank/DDBJ databases">
        <authorList>
            <person name="de Groot N.N."/>
        </authorList>
    </citation>
    <scope>NUCLEOTIDE SEQUENCE [LARGE SCALE GENOMIC DNA]</scope>
    <source>
        <strain evidence="2 3">DSM 21001</strain>
    </source>
</reference>
<feature type="transmembrane region" description="Helical" evidence="1">
    <location>
        <begin position="73"/>
        <end position="90"/>
    </location>
</feature>
<proteinExistence type="predicted"/>
<gene>
    <name evidence="2" type="ORF">SAMN05421771_0371</name>
</gene>
<evidence type="ECO:0000313" key="3">
    <source>
        <dbReference type="Proteomes" id="UP000199024"/>
    </source>
</evidence>
<feature type="transmembrane region" description="Helical" evidence="1">
    <location>
        <begin position="14"/>
        <end position="36"/>
    </location>
</feature>
<dbReference type="Proteomes" id="UP000199024">
    <property type="component" value="Unassembled WGS sequence"/>
</dbReference>
<feature type="transmembrane region" description="Helical" evidence="1">
    <location>
        <begin position="102"/>
        <end position="119"/>
    </location>
</feature>
<keyword evidence="1" id="KW-0812">Transmembrane</keyword>
<evidence type="ECO:0000313" key="2">
    <source>
        <dbReference type="EMBL" id="SFR99376.1"/>
    </source>
</evidence>
<dbReference type="EMBL" id="FOZL01000001">
    <property type="protein sequence ID" value="SFR99376.1"/>
    <property type="molecule type" value="Genomic_DNA"/>
</dbReference>
<dbReference type="STRING" id="474950.SAMN05421771_0371"/>
<feature type="transmembrane region" description="Helical" evidence="1">
    <location>
        <begin position="48"/>
        <end position="67"/>
    </location>
</feature>
<dbReference type="AlphaFoldDB" id="A0A1I6L7C5"/>
<keyword evidence="1" id="KW-1133">Transmembrane helix</keyword>
<keyword evidence="1" id="KW-0472">Membrane</keyword>
<accession>A0A1I6L7C5</accession>
<sequence>MSPQAPPPMNWPSLWFKLFGAAQLILGALAILLWLMNRNAASHGGHDLHRGLPIGIVLLVLGAGALYRERITVALSSVGFALIAVGVLYADRSLPLMRLTFEAIYAAVLFLPAIFSYRFRHATRWIV</sequence>
<name>A0A1I6L7C5_9BACT</name>
<keyword evidence="3" id="KW-1185">Reference proteome</keyword>
<evidence type="ECO:0000256" key="1">
    <source>
        <dbReference type="SAM" id="Phobius"/>
    </source>
</evidence>
<dbReference type="RefSeq" id="WP_141223776.1">
    <property type="nucleotide sequence ID" value="NZ_FOZL01000001.1"/>
</dbReference>
<organism evidence="2 3">
    <name type="scientific">Granulicella pectinivorans</name>
    <dbReference type="NCBI Taxonomy" id="474950"/>
    <lineage>
        <taxon>Bacteria</taxon>
        <taxon>Pseudomonadati</taxon>
        <taxon>Acidobacteriota</taxon>
        <taxon>Terriglobia</taxon>
        <taxon>Terriglobales</taxon>
        <taxon>Acidobacteriaceae</taxon>
        <taxon>Granulicella</taxon>
    </lineage>
</organism>